<dbReference type="Gene3D" id="2.60.470.10">
    <property type="entry name" value="Acid-sensing ion channels like domains"/>
    <property type="match status" value="1"/>
</dbReference>
<organism evidence="13 14">
    <name type="scientific">Clytia hemisphaerica</name>
    <dbReference type="NCBI Taxonomy" id="252671"/>
    <lineage>
        <taxon>Eukaryota</taxon>
        <taxon>Metazoa</taxon>
        <taxon>Cnidaria</taxon>
        <taxon>Hydrozoa</taxon>
        <taxon>Hydroidolina</taxon>
        <taxon>Leptothecata</taxon>
        <taxon>Obeliida</taxon>
        <taxon>Clytiidae</taxon>
        <taxon>Clytia</taxon>
    </lineage>
</organism>
<evidence type="ECO:0000256" key="2">
    <source>
        <dbReference type="ARBA" id="ARBA00022448"/>
    </source>
</evidence>
<reference evidence="13" key="1">
    <citation type="submission" date="2021-01" db="UniProtKB">
        <authorList>
            <consortium name="EnsemblMetazoa"/>
        </authorList>
    </citation>
    <scope>IDENTIFICATION</scope>
</reference>
<evidence type="ECO:0000256" key="11">
    <source>
        <dbReference type="RuleBase" id="RU000679"/>
    </source>
</evidence>
<dbReference type="OrthoDB" id="6109890at2759"/>
<dbReference type="PANTHER" id="PTHR11690">
    <property type="entry name" value="AMILORIDE-SENSITIVE SODIUM CHANNEL-RELATED"/>
    <property type="match status" value="1"/>
</dbReference>
<proteinExistence type="inferred from homology"/>
<dbReference type="AlphaFoldDB" id="A0A7M5WQI3"/>
<evidence type="ECO:0000256" key="3">
    <source>
        <dbReference type="ARBA" id="ARBA00022461"/>
    </source>
</evidence>
<comment type="subcellular location">
    <subcellularLocation>
        <location evidence="1">Membrane</location>
        <topology evidence="1">Multi-pass membrane protein</topology>
    </subcellularLocation>
</comment>
<evidence type="ECO:0000256" key="1">
    <source>
        <dbReference type="ARBA" id="ARBA00004141"/>
    </source>
</evidence>
<keyword evidence="10 11" id="KW-0407">Ion channel</keyword>
<keyword evidence="3 11" id="KW-0894">Sodium channel</keyword>
<feature type="transmembrane region" description="Helical" evidence="12">
    <location>
        <begin position="39"/>
        <end position="60"/>
    </location>
</feature>
<evidence type="ECO:0000313" key="13">
    <source>
        <dbReference type="EnsemblMetazoa" id="CLYHEMP002029.1"/>
    </source>
</evidence>
<keyword evidence="7 11" id="KW-0406">Ion transport</keyword>
<dbReference type="Proteomes" id="UP000594262">
    <property type="component" value="Unplaced"/>
</dbReference>
<sequence length="328" mass="37476">MPSESKKKSVSEKWEEFCNETSCHGFNQAFTSKSLGRRVFWCFWLVGMIGLAAYLFYGVIGQYASNEFNVSKEIRFDLEEVDFPRVTICNTNPSSNTKLQKIGYPGDEKELLTFYQEIRGKVVNMSSPTTKNVLNHFYSKNLNTTHEIISALEIGKEEMFNDPFLNTAVPYRCQFDGKRCGVDQFTETYSERSGKCVVFSNDNKVVLKSKTESNGLQLIMNLHGDERLENQALFNGLVVFIHPHQQMWASALAKKVYITPGTINNIQVSISKLQALPPPYSPKCGTKDFEIMDNTYTYSENLCITDCLAKQYYESCKCLPSHLIMFKR</sequence>
<dbReference type="PRINTS" id="PR01078">
    <property type="entry name" value="AMINACHANNEL"/>
</dbReference>
<evidence type="ECO:0000256" key="5">
    <source>
        <dbReference type="ARBA" id="ARBA00022989"/>
    </source>
</evidence>
<evidence type="ECO:0000256" key="10">
    <source>
        <dbReference type="ARBA" id="ARBA00023303"/>
    </source>
</evidence>
<dbReference type="GO" id="GO:0015280">
    <property type="term" value="F:ligand-gated sodium channel activity"/>
    <property type="evidence" value="ECO:0007669"/>
    <property type="project" value="TreeGrafter"/>
</dbReference>
<dbReference type="EnsemblMetazoa" id="CLYHEMT002029.1">
    <property type="protein sequence ID" value="CLYHEMP002029.1"/>
    <property type="gene ID" value="CLYHEMG002029"/>
</dbReference>
<evidence type="ECO:0000313" key="14">
    <source>
        <dbReference type="Proteomes" id="UP000594262"/>
    </source>
</evidence>
<keyword evidence="2 11" id="KW-0813">Transport</keyword>
<keyword evidence="9 11" id="KW-0739">Sodium transport</keyword>
<comment type="similarity">
    <text evidence="11">Belongs to the amiloride-sensitive sodium channel (TC 1.A.6) family.</text>
</comment>
<keyword evidence="6" id="KW-0915">Sodium</keyword>
<name>A0A7M5WQI3_9CNID</name>
<evidence type="ECO:0000256" key="8">
    <source>
        <dbReference type="ARBA" id="ARBA00023136"/>
    </source>
</evidence>
<evidence type="ECO:0000256" key="12">
    <source>
        <dbReference type="SAM" id="Phobius"/>
    </source>
</evidence>
<keyword evidence="8 12" id="KW-0472">Membrane</keyword>
<accession>A0A7M5WQI3</accession>
<protein>
    <submittedName>
        <fullName evidence="13">Uncharacterized protein</fullName>
    </submittedName>
</protein>
<dbReference type="Pfam" id="PF00858">
    <property type="entry name" value="ASC"/>
    <property type="match status" value="1"/>
</dbReference>
<keyword evidence="14" id="KW-1185">Reference proteome</keyword>
<evidence type="ECO:0000256" key="4">
    <source>
        <dbReference type="ARBA" id="ARBA00022692"/>
    </source>
</evidence>
<evidence type="ECO:0000256" key="7">
    <source>
        <dbReference type="ARBA" id="ARBA00023065"/>
    </source>
</evidence>
<evidence type="ECO:0000256" key="9">
    <source>
        <dbReference type="ARBA" id="ARBA00023201"/>
    </source>
</evidence>
<keyword evidence="4 11" id="KW-0812">Transmembrane</keyword>
<keyword evidence="5 12" id="KW-1133">Transmembrane helix</keyword>
<dbReference type="GO" id="GO:0005886">
    <property type="term" value="C:plasma membrane"/>
    <property type="evidence" value="ECO:0007669"/>
    <property type="project" value="TreeGrafter"/>
</dbReference>
<dbReference type="InterPro" id="IPR001873">
    <property type="entry name" value="ENaC"/>
</dbReference>
<evidence type="ECO:0000256" key="6">
    <source>
        <dbReference type="ARBA" id="ARBA00023053"/>
    </source>
</evidence>